<reference evidence="3 4" key="1">
    <citation type="submission" date="2019-01" db="EMBL/GenBank/DDBJ databases">
        <title>Sequencing of cultivated peanut Arachis hypogaea provides insights into genome evolution and oil improvement.</title>
        <authorList>
            <person name="Chen X."/>
        </authorList>
    </citation>
    <scope>NUCLEOTIDE SEQUENCE [LARGE SCALE GENOMIC DNA]</scope>
    <source>
        <strain evidence="4">cv. Fuhuasheng</strain>
        <tissue evidence="3">Leaves</tissue>
    </source>
</reference>
<evidence type="ECO:0000259" key="2">
    <source>
        <dbReference type="Pfam" id="PF26130"/>
    </source>
</evidence>
<feature type="domain" description="PB1-like" evidence="2">
    <location>
        <begin position="41"/>
        <end position="143"/>
    </location>
</feature>
<evidence type="ECO:0000313" key="3">
    <source>
        <dbReference type="EMBL" id="RYR15567.1"/>
    </source>
</evidence>
<keyword evidence="4" id="KW-1185">Reference proteome</keyword>
<name>A0A444ZMZ8_ARAHY</name>
<dbReference type="InterPro" id="IPR058594">
    <property type="entry name" value="PB1-like_dom_pln"/>
</dbReference>
<dbReference type="Proteomes" id="UP000289738">
    <property type="component" value="Chromosome B04"/>
</dbReference>
<sequence length="681" mass="77533">MLVVMVTLLRKKKIDLVVMVEHSGDDSAGVIEIDAVEALKMDRVVTFVYHHMGCLKRGRDSNVIYEGGLVTEIHRVNVETRNLFFVEGLFLDLGYPGYNEAYWLEPGFDLGKGLRVLRTDAEVMRMCESMMKNDNTVHLYFDHPIDGNPKILDDDVVSDGSSESVVEVNPPDDERETEVVNEATGDINELNKALIVAMNETLNEVVIEETVHVNELNKCEGGVMNDDVNEGNGDKDNEEDAAPEKVVRKMDRVVTFVYHHMGCLKRGRDSNVIYEGGLVTEIHRVNVETRNLFFVEGLFLDLGYPGYNEAYWLEPGFDLGKGLRVLRTDAEVMRMCESMMKNDNTVHLYFDHPIDGNPKILDDDVVSDGSSESVVEVNPPDDERETEVVNEATGDINELNKALIVAMNETLNEVVIEETVHVNELNKCEGGVMNDDVNEGNGDKDNEEDAAPEKVVRKVRKRHPRPPPSGLSQERRPAESEQPEGDPQEADSANIGEAVMDELRPENQLQKMQQIMLHKQMRGQIQGEIIHILNHLGRELYLERMMKHQCPPGSDDEEEPVFPQYNPNTPFGKITLELNMEFETMEHFKATVQKINYPASFQIKTFVDEHTCPRSNKSKPVICARVAEELVPKLGIHPNMLLKEAQKWFKVEYDISVNERMMYRLWTRPKMLLKEQRRINT</sequence>
<dbReference type="Pfam" id="PF26130">
    <property type="entry name" value="PB1-like"/>
    <property type="match status" value="2"/>
</dbReference>
<gene>
    <name evidence="3" type="ORF">Ahy_B04g072384</name>
</gene>
<feature type="domain" description="PB1-like" evidence="2">
    <location>
        <begin position="250"/>
        <end position="352"/>
    </location>
</feature>
<dbReference type="AlphaFoldDB" id="A0A444ZMZ8"/>
<evidence type="ECO:0000313" key="4">
    <source>
        <dbReference type="Proteomes" id="UP000289738"/>
    </source>
</evidence>
<proteinExistence type="predicted"/>
<dbReference type="EMBL" id="SDMP01000014">
    <property type="protein sequence ID" value="RYR15567.1"/>
    <property type="molecule type" value="Genomic_DNA"/>
</dbReference>
<evidence type="ECO:0000256" key="1">
    <source>
        <dbReference type="SAM" id="MobiDB-lite"/>
    </source>
</evidence>
<organism evidence="3 4">
    <name type="scientific">Arachis hypogaea</name>
    <name type="common">Peanut</name>
    <dbReference type="NCBI Taxonomy" id="3818"/>
    <lineage>
        <taxon>Eukaryota</taxon>
        <taxon>Viridiplantae</taxon>
        <taxon>Streptophyta</taxon>
        <taxon>Embryophyta</taxon>
        <taxon>Tracheophyta</taxon>
        <taxon>Spermatophyta</taxon>
        <taxon>Magnoliopsida</taxon>
        <taxon>eudicotyledons</taxon>
        <taxon>Gunneridae</taxon>
        <taxon>Pentapetalae</taxon>
        <taxon>rosids</taxon>
        <taxon>fabids</taxon>
        <taxon>Fabales</taxon>
        <taxon>Fabaceae</taxon>
        <taxon>Papilionoideae</taxon>
        <taxon>50 kb inversion clade</taxon>
        <taxon>dalbergioids sensu lato</taxon>
        <taxon>Dalbergieae</taxon>
        <taxon>Pterocarpus clade</taxon>
        <taxon>Arachis</taxon>
    </lineage>
</organism>
<accession>A0A444ZMZ8</accession>
<protein>
    <recommendedName>
        <fullName evidence="2">PB1-like domain-containing protein</fullName>
    </recommendedName>
</protein>
<feature type="region of interest" description="Disordered" evidence="1">
    <location>
        <begin position="222"/>
        <end position="241"/>
    </location>
</feature>
<feature type="region of interest" description="Disordered" evidence="1">
    <location>
        <begin position="430"/>
        <end position="491"/>
    </location>
</feature>
<comment type="caution">
    <text evidence="3">The sequence shown here is derived from an EMBL/GenBank/DDBJ whole genome shotgun (WGS) entry which is preliminary data.</text>
</comment>